<dbReference type="Proteomes" id="UP000501868">
    <property type="component" value="Chromosome"/>
</dbReference>
<organism evidence="1 2">
    <name type="scientific">Priestia megaterium</name>
    <name type="common">Bacillus megaterium</name>
    <dbReference type="NCBI Taxonomy" id="1404"/>
    <lineage>
        <taxon>Bacteria</taxon>
        <taxon>Bacillati</taxon>
        <taxon>Bacillota</taxon>
        <taxon>Bacilli</taxon>
        <taxon>Bacillales</taxon>
        <taxon>Bacillaceae</taxon>
        <taxon>Priestia</taxon>
    </lineage>
</organism>
<evidence type="ECO:0000313" key="1">
    <source>
        <dbReference type="EMBL" id="QIZ06178.1"/>
    </source>
</evidence>
<proteinExistence type="predicted"/>
<gene>
    <name evidence="1" type="ORF">HFZ78_05090</name>
</gene>
<dbReference type="AlphaFoldDB" id="A0A6H1NY42"/>
<reference evidence="1 2" key="2">
    <citation type="submission" date="2020-04" db="EMBL/GenBank/DDBJ databases">
        <authorList>
            <person name="Fomenkov A."/>
            <person name="Anton B.P."/>
            <person name="Roberts R.J."/>
        </authorList>
    </citation>
    <scope>NUCLEOTIDE SEQUENCE [LARGE SCALE GENOMIC DNA]</scope>
    <source>
        <strain evidence="1 2">S2</strain>
    </source>
</reference>
<name>A0A6H1NY42_PRIMG</name>
<sequence>MKKFYDIRIAMAAPEGLLVQVVMRIRKIFFTNGGVFSSLISTRILKSLQGGILGMIKIKDVYCPFLRSLDWDGKRSR</sequence>
<protein>
    <submittedName>
        <fullName evidence="1">Uncharacterized protein</fullName>
    </submittedName>
</protein>
<evidence type="ECO:0000313" key="2">
    <source>
        <dbReference type="Proteomes" id="UP000501868"/>
    </source>
</evidence>
<dbReference type="EMBL" id="CP051128">
    <property type="protein sequence ID" value="QIZ06178.1"/>
    <property type="molecule type" value="Genomic_DNA"/>
</dbReference>
<reference evidence="1 2" key="1">
    <citation type="submission" date="2020-04" db="EMBL/GenBank/DDBJ databases">
        <title>Genome-Wide Identification of 5-Methylcytosine Sites in Bacterial Genomes By High-Throughput Sequencing of MspJI Restriction Fragments.</title>
        <authorList>
            <person name="Wu V."/>
        </authorList>
    </citation>
    <scope>NUCLEOTIDE SEQUENCE [LARGE SCALE GENOMIC DNA]</scope>
    <source>
        <strain evidence="1 2">S2</strain>
    </source>
</reference>
<accession>A0A6H1NY42</accession>